<organism evidence="6 7">
    <name type="scientific">Lachnoanaerobaculum saburreum</name>
    <dbReference type="NCBI Taxonomy" id="467210"/>
    <lineage>
        <taxon>Bacteria</taxon>
        <taxon>Bacillati</taxon>
        <taxon>Bacillota</taxon>
        <taxon>Clostridia</taxon>
        <taxon>Lachnospirales</taxon>
        <taxon>Lachnospiraceae</taxon>
        <taxon>Lachnoanaerobaculum</taxon>
    </lineage>
</organism>
<evidence type="ECO:0000256" key="3">
    <source>
        <dbReference type="ARBA" id="ARBA00022833"/>
    </source>
</evidence>
<dbReference type="Pfam" id="PF01807">
    <property type="entry name" value="Zn_ribbon_DnaG"/>
    <property type="match status" value="1"/>
</dbReference>
<dbReference type="Gene3D" id="3.90.580.10">
    <property type="entry name" value="Zinc finger, CHC2-type domain"/>
    <property type="match status" value="1"/>
</dbReference>
<dbReference type="InterPro" id="IPR036977">
    <property type="entry name" value="DNA_primase_Znf_CHC2"/>
</dbReference>
<evidence type="ECO:0000313" key="7">
    <source>
        <dbReference type="Proteomes" id="UP000070394"/>
    </source>
</evidence>
<dbReference type="InterPro" id="IPR002694">
    <property type="entry name" value="Znf_CHC2"/>
</dbReference>
<dbReference type="Gene3D" id="3.40.1360.10">
    <property type="match status" value="1"/>
</dbReference>
<dbReference type="PANTHER" id="PTHR30313:SF2">
    <property type="entry name" value="DNA PRIMASE"/>
    <property type="match status" value="1"/>
</dbReference>
<name>A0A133ZYR9_9FIRM</name>
<keyword evidence="1" id="KW-0479">Metal-binding</keyword>
<dbReference type="STRING" id="467210.HMPREF1866_00379"/>
<dbReference type="Proteomes" id="UP000070394">
    <property type="component" value="Unassembled WGS sequence"/>
</dbReference>
<evidence type="ECO:0000313" key="6">
    <source>
        <dbReference type="EMBL" id="KXB60598.1"/>
    </source>
</evidence>
<protein>
    <submittedName>
        <fullName evidence="6">CHC2 zinc finger domain protein</fullName>
    </submittedName>
</protein>
<dbReference type="AlphaFoldDB" id="A0A133ZYR9"/>
<feature type="domain" description="Zinc finger CHC2-type" evidence="5">
    <location>
        <begin position="32"/>
        <end position="86"/>
    </location>
</feature>
<feature type="region of interest" description="Disordered" evidence="4">
    <location>
        <begin position="874"/>
        <end position="901"/>
    </location>
</feature>
<dbReference type="GO" id="GO:0003677">
    <property type="term" value="F:DNA binding"/>
    <property type="evidence" value="ECO:0007669"/>
    <property type="project" value="InterPro"/>
</dbReference>
<evidence type="ECO:0000259" key="5">
    <source>
        <dbReference type="SMART" id="SM00400"/>
    </source>
</evidence>
<dbReference type="InterPro" id="IPR009270">
    <property type="entry name" value="DUF927"/>
</dbReference>
<keyword evidence="3" id="KW-0862">Zinc</keyword>
<dbReference type="EMBL" id="LSDA01000011">
    <property type="protein sequence ID" value="KXB60598.1"/>
    <property type="molecule type" value="Genomic_DNA"/>
</dbReference>
<gene>
    <name evidence="6" type="ORF">HMPREF1866_00379</name>
</gene>
<dbReference type="PATRIC" id="fig|467210.3.peg.374"/>
<evidence type="ECO:0000256" key="4">
    <source>
        <dbReference type="SAM" id="MobiDB-lite"/>
    </source>
</evidence>
<dbReference type="SMART" id="SM00400">
    <property type="entry name" value="ZnF_CHCC"/>
    <property type="match status" value="1"/>
</dbReference>
<dbReference type="SUPFAM" id="SSF56731">
    <property type="entry name" value="DNA primase core"/>
    <property type="match status" value="1"/>
</dbReference>
<dbReference type="Pfam" id="PF06048">
    <property type="entry name" value="DUF927"/>
    <property type="match status" value="1"/>
</dbReference>
<evidence type="ECO:0000256" key="2">
    <source>
        <dbReference type="ARBA" id="ARBA00022771"/>
    </source>
</evidence>
<comment type="caution">
    <text evidence="6">The sequence shown here is derived from an EMBL/GenBank/DDBJ whole genome shotgun (WGS) entry which is preliminary data.</text>
</comment>
<dbReference type="GO" id="GO:0006269">
    <property type="term" value="P:DNA replication, synthesis of primer"/>
    <property type="evidence" value="ECO:0007669"/>
    <property type="project" value="TreeGrafter"/>
</dbReference>
<evidence type="ECO:0000256" key="1">
    <source>
        <dbReference type="ARBA" id="ARBA00022723"/>
    </source>
</evidence>
<dbReference type="PANTHER" id="PTHR30313">
    <property type="entry name" value="DNA PRIMASE"/>
    <property type="match status" value="1"/>
</dbReference>
<proteinExistence type="predicted"/>
<dbReference type="RefSeq" id="WP_060930349.1">
    <property type="nucleotide sequence ID" value="NZ_KQ959775.1"/>
</dbReference>
<dbReference type="SUPFAM" id="SSF57783">
    <property type="entry name" value="Zinc beta-ribbon"/>
    <property type="match status" value="1"/>
</dbReference>
<dbReference type="Pfam" id="PF18662">
    <property type="entry name" value="HTH_56"/>
    <property type="match status" value="1"/>
</dbReference>
<dbReference type="GO" id="GO:0003899">
    <property type="term" value="F:DNA-directed RNA polymerase activity"/>
    <property type="evidence" value="ECO:0007669"/>
    <property type="project" value="InterPro"/>
</dbReference>
<dbReference type="GO" id="GO:0005737">
    <property type="term" value="C:cytoplasm"/>
    <property type="evidence" value="ECO:0007669"/>
    <property type="project" value="TreeGrafter"/>
</dbReference>
<dbReference type="OrthoDB" id="158067at2"/>
<reference evidence="7" key="1">
    <citation type="submission" date="2016-01" db="EMBL/GenBank/DDBJ databases">
        <authorList>
            <person name="Mitreva M."/>
            <person name="Pepin K.H."/>
            <person name="Mihindukulasuriya K.A."/>
            <person name="Fulton R."/>
            <person name="Fronick C."/>
            <person name="O'Laughlin M."/>
            <person name="Miner T."/>
            <person name="Herter B."/>
            <person name="Rosa B.A."/>
            <person name="Cordes M."/>
            <person name="Tomlinson C."/>
            <person name="Wollam A."/>
            <person name="Palsikar V.B."/>
            <person name="Mardis E.R."/>
            <person name="Wilson R.K."/>
        </authorList>
    </citation>
    <scope>NUCLEOTIDE SEQUENCE [LARGE SCALE GENOMIC DNA]</scope>
    <source>
        <strain evidence="7">DNF00896</strain>
    </source>
</reference>
<keyword evidence="7" id="KW-1185">Reference proteome</keyword>
<accession>A0A133ZYR9</accession>
<dbReference type="GO" id="GO:0008270">
    <property type="term" value="F:zinc ion binding"/>
    <property type="evidence" value="ECO:0007669"/>
    <property type="project" value="UniProtKB-KW"/>
</dbReference>
<sequence>MRVDEVDIDHLVDYKTEYSRIIQKHKISGDNLTGLCPFHDDKNNSFSVDLKTGCWKCHAEDRGGNFTSFYAELNGIDTKEAYKSILKQYGAYKPEEDKKPEGSLLSYSVAQYVLEKRLPEEFLKEQCCLQTKRDKQGVQYLYIPYFNENSDEVTYRKRYGGKQFRWKYGASKDICLYGEWKLEQIRTAGYVTLVEGESDSQSMWYMGISTLGIPGASMMRKEWTTTLQDLKVYIHVEPDKGGETFLHKVTTALRDGNFIGQVYKWSCKNLGCKDPSDVYIKYGKEEAAEKIRAAISNAQAIDIDEESIPEALPGAPVNLRQPEGWIYSDKGISKIDEKKFTPVTVCRTPIILTRRLRSMETGEEKMEVAFKRDGTWHKAIYPRSTIFTARGITVLSDLGCTVTSENAKQVVKFLSALEAENIDIIRKADSTSTFGWQEGKRFIPGHDKDIVLDIDPSQRALAAAYCQNGTFNDWLEMMRPHRKRDKFRFILAAGFTAPLLRIIKQRIFFVYNWGGSKGGKTAGLKAALSAWGDPERLMVNFNATQVGLERTASFYCDLPLGIDERQLAGNNQNSLEKIVYMIASGTGKIRGAKSGGIQAMHTWRTVALATGEEPLSTETSQTGVSTRVLEIYGGPFDDEREASMMHQQSAINCGWAGPAFIEMLMHTDERSITSKYDEMMQFVYQLSKGKSGSHIAGIAAVALTDAIIDTCLFEDSEWLRRYEAGEFDTKEAKDNPEALQIAPESWERAKEMARNILKEQMDADVGDVNENATQYIIDWILSNKDSFGERVYGTCLGLIQGSEVYIFPSMLTQALTKAGYSSRKTMKYLADKNLIGTTTSKSGGTKNSVFKWFNGRQSRFVEFHLGKIVKESEPAVDENGNPMGDGWNQVPENEQMELPFD</sequence>
<dbReference type="InterPro" id="IPR050219">
    <property type="entry name" value="DnaG_primase"/>
</dbReference>
<dbReference type="InterPro" id="IPR040538">
    <property type="entry name" value="Cch_HTH"/>
</dbReference>
<keyword evidence="2" id="KW-0863">Zinc-finger</keyword>